<evidence type="ECO:0000256" key="5">
    <source>
        <dbReference type="ARBA" id="ARBA00022840"/>
    </source>
</evidence>
<dbReference type="InterPro" id="IPR034904">
    <property type="entry name" value="FSCA_dom_sf"/>
</dbReference>
<keyword evidence="6 8" id="KW-0408">Iron</keyword>
<dbReference type="Pfam" id="PF01883">
    <property type="entry name" value="FeS_assembly_P"/>
    <property type="match status" value="1"/>
</dbReference>
<keyword evidence="3 8" id="KW-0479">Metal-binding</keyword>
<evidence type="ECO:0000256" key="7">
    <source>
        <dbReference type="ARBA" id="ARBA00023014"/>
    </source>
</evidence>
<dbReference type="SUPFAM" id="SSF52540">
    <property type="entry name" value="P-loop containing nucleoside triphosphate hydrolases"/>
    <property type="match status" value="1"/>
</dbReference>
<dbReference type="Gene3D" id="3.40.50.300">
    <property type="entry name" value="P-loop containing nucleotide triphosphate hydrolases"/>
    <property type="match status" value="1"/>
</dbReference>
<dbReference type="GO" id="GO:0046872">
    <property type="term" value="F:metal ion binding"/>
    <property type="evidence" value="ECO:0007669"/>
    <property type="project" value="UniProtKB-KW"/>
</dbReference>
<proteinExistence type="inferred from homology"/>
<keyword evidence="7 8" id="KW-0411">Iron-sulfur</keyword>
<comment type="subunit">
    <text evidence="8">Homodimer.</text>
</comment>
<dbReference type="EMBL" id="PGEX01000001">
    <property type="protein sequence ID" value="PJJ41115.1"/>
    <property type="molecule type" value="Genomic_DNA"/>
</dbReference>
<reference evidence="10 11" key="1">
    <citation type="submission" date="2017-11" db="EMBL/GenBank/DDBJ databases">
        <title>Animal gut microbial communities from fecal samples from Wisconsin, USA.</title>
        <authorList>
            <person name="Neumann A."/>
        </authorList>
    </citation>
    <scope>NUCLEOTIDE SEQUENCE [LARGE SCALE GENOMIC DNA]</scope>
    <source>
        <strain evidence="10 11">UWS3</strain>
    </source>
</reference>
<dbReference type="PANTHER" id="PTHR42961:SF2">
    <property type="entry name" value="IRON-SULFUR PROTEIN NUBPL"/>
    <property type="match status" value="1"/>
</dbReference>
<gene>
    <name evidence="10" type="ORF">BGX16_1071</name>
</gene>
<feature type="domain" description="MIP18 family-like" evidence="9">
    <location>
        <begin position="4"/>
        <end position="66"/>
    </location>
</feature>
<dbReference type="Pfam" id="PF10609">
    <property type="entry name" value="ParA"/>
    <property type="match status" value="1"/>
</dbReference>
<keyword evidence="4 8" id="KW-0547">Nucleotide-binding</keyword>
<keyword evidence="5 8" id="KW-0067">ATP-binding</keyword>
<dbReference type="FunFam" id="3.40.50.300:FF:001119">
    <property type="entry name" value="Iron-sulfur cluster carrier protein"/>
    <property type="match status" value="1"/>
</dbReference>
<evidence type="ECO:0000256" key="8">
    <source>
        <dbReference type="HAMAP-Rule" id="MF_02040"/>
    </source>
</evidence>
<dbReference type="GO" id="GO:0016226">
    <property type="term" value="P:iron-sulfur cluster assembly"/>
    <property type="evidence" value="ECO:0007669"/>
    <property type="project" value="InterPro"/>
</dbReference>
<dbReference type="SUPFAM" id="SSF117916">
    <property type="entry name" value="Fe-S cluster assembly (FSCA) domain-like"/>
    <property type="match status" value="1"/>
</dbReference>
<dbReference type="InterPro" id="IPR019591">
    <property type="entry name" value="Mrp/NBP35_ATP-bd"/>
</dbReference>
<dbReference type="Proteomes" id="UP000231134">
    <property type="component" value="Unassembled WGS sequence"/>
</dbReference>
<evidence type="ECO:0000256" key="2">
    <source>
        <dbReference type="ARBA" id="ARBA00008205"/>
    </source>
</evidence>
<evidence type="ECO:0000313" key="11">
    <source>
        <dbReference type="Proteomes" id="UP000231134"/>
    </source>
</evidence>
<evidence type="ECO:0000256" key="3">
    <source>
        <dbReference type="ARBA" id="ARBA00022723"/>
    </source>
</evidence>
<dbReference type="InterPro" id="IPR027417">
    <property type="entry name" value="P-loop_NTPase"/>
</dbReference>
<evidence type="ECO:0000256" key="6">
    <source>
        <dbReference type="ARBA" id="ARBA00023004"/>
    </source>
</evidence>
<comment type="function">
    <text evidence="8">Binds and transfers iron-sulfur (Fe-S) clusters to target apoproteins. Can hydrolyze ATP.</text>
</comment>
<dbReference type="GO" id="GO:0140663">
    <property type="term" value="F:ATP-dependent FeS chaperone activity"/>
    <property type="evidence" value="ECO:0007669"/>
    <property type="project" value="InterPro"/>
</dbReference>
<evidence type="ECO:0000256" key="1">
    <source>
        <dbReference type="ARBA" id="ARBA00007352"/>
    </source>
</evidence>
<keyword evidence="8" id="KW-0378">Hydrolase</keyword>
<dbReference type="RefSeq" id="WP_100425119.1">
    <property type="nucleotide sequence ID" value="NZ_PGEX01000001.1"/>
</dbReference>
<comment type="similarity">
    <text evidence="1">In the N-terminal section; belongs to the MIP18 family.</text>
</comment>
<keyword evidence="11" id="KW-1185">Reference proteome</keyword>
<comment type="similarity">
    <text evidence="2">In the C-terminal section; belongs to the Mrp/NBP35 ATP-binding proteins family.</text>
</comment>
<feature type="binding site" evidence="8">
    <location>
        <begin position="109"/>
        <end position="116"/>
    </location>
    <ligand>
        <name>ATP</name>
        <dbReference type="ChEBI" id="CHEBI:30616"/>
    </ligand>
</feature>
<dbReference type="AlphaFoldDB" id="A0A2M9A5W5"/>
<protein>
    <recommendedName>
        <fullName evidence="8">Iron-sulfur cluster carrier protein</fullName>
    </recommendedName>
</protein>
<sequence>MITEEQILRALSSVQDPDLHKNIVELGFVKNIQISPEGDVSLDLVLTTPACPIRDRFKNQCESILMHLGARSAVVNLKAKNGSVESSPAPNFDNELLKGVKRIVGVASGKGGVGKSTVTANLAMALSLAGARVGVLDADIYGPSMNIMFGVDSAPEVFPDKTLAPVEVKGGISLVSMAMFAESDKATIWRGPMASQMIQNFVHRVRWGELDYLLIDFPPGTGDIQLTLTQQCPLTCAVVVTTPQEVALADCRKGLAMFDSVGVPSVGIIENMSYFICDGCGKRHSIFRSGGGERISKALGVPMLGKVPLEPSVADCGDLGMPAVLRYPNSESGRAFADIAEKTICAIAQLEHSGNVLHNFNFRFDEIPLEEAS</sequence>
<dbReference type="GO" id="GO:0005524">
    <property type="term" value="F:ATP binding"/>
    <property type="evidence" value="ECO:0007669"/>
    <property type="project" value="UniProtKB-UniRule"/>
</dbReference>
<evidence type="ECO:0000259" key="9">
    <source>
        <dbReference type="Pfam" id="PF01883"/>
    </source>
</evidence>
<dbReference type="InterPro" id="IPR044304">
    <property type="entry name" value="NUBPL-like"/>
</dbReference>
<accession>A0A2M9A5W5</accession>
<dbReference type="Gene3D" id="3.30.300.130">
    <property type="entry name" value="Fe-S cluster assembly (FSCA)"/>
    <property type="match status" value="1"/>
</dbReference>
<dbReference type="CDD" id="cd02037">
    <property type="entry name" value="Mrp_NBP35"/>
    <property type="match status" value="1"/>
</dbReference>
<dbReference type="HAMAP" id="MF_02040">
    <property type="entry name" value="Mrp_NBP35"/>
    <property type="match status" value="1"/>
</dbReference>
<dbReference type="PANTHER" id="PTHR42961">
    <property type="entry name" value="IRON-SULFUR PROTEIN NUBPL"/>
    <property type="match status" value="1"/>
</dbReference>
<comment type="similarity">
    <text evidence="8">Belongs to the Mrp/NBP35 ATP-binding proteins family.</text>
</comment>
<dbReference type="InterPro" id="IPR002744">
    <property type="entry name" value="MIP18-like"/>
</dbReference>
<evidence type="ECO:0000313" key="10">
    <source>
        <dbReference type="EMBL" id="PJJ41115.1"/>
    </source>
</evidence>
<comment type="caution">
    <text evidence="10">The sequence shown here is derived from an EMBL/GenBank/DDBJ whole genome shotgun (WGS) entry which is preliminary data.</text>
</comment>
<organism evidence="10 11">
    <name type="scientific">Hallerella succinigenes</name>
    <dbReference type="NCBI Taxonomy" id="1896222"/>
    <lineage>
        <taxon>Bacteria</taxon>
        <taxon>Pseudomonadati</taxon>
        <taxon>Fibrobacterota</taxon>
        <taxon>Fibrobacteria</taxon>
        <taxon>Fibrobacterales</taxon>
        <taxon>Fibrobacteraceae</taxon>
        <taxon>Hallerella</taxon>
    </lineage>
</organism>
<evidence type="ECO:0000256" key="4">
    <source>
        <dbReference type="ARBA" id="ARBA00022741"/>
    </source>
</evidence>
<dbReference type="OrthoDB" id="9809679at2"/>
<dbReference type="GO" id="GO:0016887">
    <property type="term" value="F:ATP hydrolysis activity"/>
    <property type="evidence" value="ECO:0007669"/>
    <property type="project" value="UniProtKB-UniRule"/>
</dbReference>
<dbReference type="InterPro" id="IPR033756">
    <property type="entry name" value="YlxH/NBP35"/>
</dbReference>
<dbReference type="PROSITE" id="PS01215">
    <property type="entry name" value="MRP"/>
    <property type="match status" value="1"/>
</dbReference>
<name>A0A2M9A5W5_9BACT</name>
<dbReference type="InterPro" id="IPR000808">
    <property type="entry name" value="Mrp-like_CS"/>
</dbReference>
<dbReference type="GO" id="GO:0051539">
    <property type="term" value="F:4 iron, 4 sulfur cluster binding"/>
    <property type="evidence" value="ECO:0007669"/>
    <property type="project" value="TreeGrafter"/>
</dbReference>